<reference evidence="3 4" key="1">
    <citation type="submission" date="2020-10" db="EMBL/GenBank/DDBJ databases">
        <title>Haloactinobacterium sp. RN3S43, a bacterium isolated from saline soil.</title>
        <authorList>
            <person name="Sun J.-Q."/>
        </authorList>
    </citation>
    <scope>NUCLEOTIDE SEQUENCE [LARGE SCALE GENOMIC DNA]</scope>
    <source>
        <strain evidence="3 4">RN3S43</strain>
    </source>
</reference>
<dbReference type="GO" id="GO:0008897">
    <property type="term" value="F:holo-[acyl-carrier-protein] synthase activity"/>
    <property type="evidence" value="ECO:0007669"/>
    <property type="project" value="InterPro"/>
</dbReference>
<sequence>MAAPVPTGIPVSVHWHRAALGTDEALRRHLADDLTPLPGADLRIGHLCPRCGGSDHGRPWARAGERTIAVSAARAGGYLVTAAGLPPVPRIGVDIERADAAPIDPTLVLHRDESGQDVLQVWVAKEAILKMLGVGLSVPMPSIRVADFSVHDLPAPAGLLARVCVNSPPRRQCDLVEPGVEEVAQRPSADLLCQ</sequence>
<evidence type="ECO:0000313" key="3">
    <source>
        <dbReference type="EMBL" id="QOR70131.1"/>
    </source>
</evidence>
<dbReference type="Pfam" id="PF01648">
    <property type="entry name" value="ACPS"/>
    <property type="match status" value="1"/>
</dbReference>
<dbReference type="AlphaFoldDB" id="A0A7M1SRQ5"/>
<evidence type="ECO:0000259" key="2">
    <source>
        <dbReference type="Pfam" id="PF01648"/>
    </source>
</evidence>
<proteinExistence type="predicted"/>
<dbReference type="InterPro" id="IPR008278">
    <property type="entry name" value="4-PPantetheinyl_Trfase_dom"/>
</dbReference>
<organism evidence="3 4">
    <name type="scientific">Ruania alkalisoli</name>
    <dbReference type="NCBI Taxonomy" id="2779775"/>
    <lineage>
        <taxon>Bacteria</taxon>
        <taxon>Bacillati</taxon>
        <taxon>Actinomycetota</taxon>
        <taxon>Actinomycetes</taxon>
        <taxon>Micrococcales</taxon>
        <taxon>Ruaniaceae</taxon>
        <taxon>Ruania</taxon>
    </lineage>
</organism>
<dbReference type="InterPro" id="IPR037143">
    <property type="entry name" value="4-PPantetheinyl_Trfase_dom_sf"/>
</dbReference>
<evidence type="ECO:0000313" key="4">
    <source>
        <dbReference type="Proteomes" id="UP000593758"/>
    </source>
</evidence>
<keyword evidence="1 3" id="KW-0808">Transferase</keyword>
<dbReference type="EMBL" id="CP063169">
    <property type="protein sequence ID" value="QOR70131.1"/>
    <property type="molecule type" value="Genomic_DNA"/>
</dbReference>
<evidence type="ECO:0000256" key="1">
    <source>
        <dbReference type="ARBA" id="ARBA00022679"/>
    </source>
</evidence>
<dbReference type="Gene3D" id="3.90.470.20">
    <property type="entry name" value="4'-phosphopantetheinyl transferase domain"/>
    <property type="match status" value="1"/>
</dbReference>
<dbReference type="KEGG" id="halt:IM660_16105"/>
<name>A0A7M1SRQ5_9MICO</name>
<feature type="domain" description="4'-phosphopantetheinyl transferase" evidence="2">
    <location>
        <begin position="91"/>
        <end position="149"/>
    </location>
</feature>
<keyword evidence="4" id="KW-1185">Reference proteome</keyword>
<dbReference type="SUPFAM" id="SSF56214">
    <property type="entry name" value="4'-phosphopantetheinyl transferase"/>
    <property type="match status" value="1"/>
</dbReference>
<dbReference type="GO" id="GO:0000287">
    <property type="term" value="F:magnesium ion binding"/>
    <property type="evidence" value="ECO:0007669"/>
    <property type="project" value="InterPro"/>
</dbReference>
<dbReference type="RefSeq" id="WP_193496821.1">
    <property type="nucleotide sequence ID" value="NZ_CP063169.1"/>
</dbReference>
<accession>A0A7M1SRQ5</accession>
<dbReference type="Proteomes" id="UP000593758">
    <property type="component" value="Chromosome"/>
</dbReference>
<gene>
    <name evidence="3" type="ORF">IM660_16105</name>
</gene>
<protein>
    <submittedName>
        <fullName evidence="3">4'-phosphopantetheinyl transferase superfamily protein</fullName>
    </submittedName>
</protein>